<gene>
    <name evidence="3" type="ORF">P170DRAFT_508648</name>
</gene>
<dbReference type="PANTHER" id="PTHR12905">
    <property type="entry name" value="METALLOPHOSPHOESTERASE"/>
    <property type="match status" value="1"/>
</dbReference>
<name>A0A2I2GC63_9EURO</name>
<dbReference type="SUPFAM" id="SSF56300">
    <property type="entry name" value="Metallo-dependent phosphatases"/>
    <property type="match status" value="1"/>
</dbReference>
<keyword evidence="1" id="KW-0472">Membrane</keyword>
<dbReference type="PANTHER" id="PTHR12905:SF18">
    <property type="entry name" value="ESTER HYDROLASE, PUTATIVE (AFU_ORTHOLOGUE AFUA_4G03130)-RELATED"/>
    <property type="match status" value="1"/>
</dbReference>
<evidence type="ECO:0000259" key="2">
    <source>
        <dbReference type="Pfam" id="PF00149"/>
    </source>
</evidence>
<comment type="caution">
    <text evidence="3">The sequence shown here is derived from an EMBL/GenBank/DDBJ whole genome shotgun (WGS) entry which is preliminary data.</text>
</comment>
<keyword evidence="1" id="KW-1133">Transmembrane helix</keyword>
<protein>
    <submittedName>
        <fullName evidence="3">Metallo-dependent phosphatase</fullName>
    </submittedName>
</protein>
<feature type="transmembrane region" description="Helical" evidence="1">
    <location>
        <begin position="12"/>
        <end position="32"/>
    </location>
</feature>
<sequence length="341" mass="38075">MNSNASLSSFLQVITGTSHTFLTYLSWILASWRRPRSHQTRIVCLSDTHSQQCPVPDGDILTHAGDMSQTGSAADIQETINWLKTLPHRHKVVVAGNSDLFFDARSRLPEDMALCSDKESSSCQDDVSSIFDWGDIHYLQGTSVTLDCSPIDTESPDRVSGSVPRYLKIYGAPYVPECGPDHENAFQYPVTHNAWNGKIPPSTDILVTHTPPKYHLDWDFGSPEGCAFLLDEVRKVRPLLHVFGHVHASYGAERVIWNKAQLRWEGFCAEVQELQRQDGVKILRRVKLGLDATMVLLSGVWDLLGSLIVTGRLEGQSTLMVNAACMKEDEKLGNEPRLVYL</sequence>
<dbReference type="RefSeq" id="XP_024705773.1">
    <property type="nucleotide sequence ID" value="XM_024854593.1"/>
</dbReference>
<dbReference type="Pfam" id="PF00149">
    <property type="entry name" value="Metallophos"/>
    <property type="match status" value="1"/>
</dbReference>
<dbReference type="InterPro" id="IPR051693">
    <property type="entry name" value="UPF0046_metallophosphoest"/>
</dbReference>
<keyword evidence="1" id="KW-0812">Transmembrane</keyword>
<evidence type="ECO:0000256" key="1">
    <source>
        <dbReference type="SAM" id="Phobius"/>
    </source>
</evidence>
<dbReference type="GO" id="GO:0016787">
    <property type="term" value="F:hydrolase activity"/>
    <property type="evidence" value="ECO:0007669"/>
    <property type="project" value="InterPro"/>
</dbReference>
<dbReference type="VEuPathDB" id="FungiDB:P170DRAFT_508648"/>
<reference evidence="3 4" key="1">
    <citation type="submission" date="2016-12" db="EMBL/GenBank/DDBJ databases">
        <title>The genomes of Aspergillus section Nigri reveals drivers in fungal speciation.</title>
        <authorList>
            <consortium name="DOE Joint Genome Institute"/>
            <person name="Vesth T.C."/>
            <person name="Nybo J."/>
            <person name="Theobald S."/>
            <person name="Brandl J."/>
            <person name="Frisvad J.C."/>
            <person name="Nielsen K.F."/>
            <person name="Lyhne E.K."/>
            <person name="Kogle M.E."/>
            <person name="Kuo A."/>
            <person name="Riley R."/>
            <person name="Clum A."/>
            <person name="Nolan M."/>
            <person name="Lipzen A."/>
            <person name="Salamov A."/>
            <person name="Henrissat B."/>
            <person name="Wiebenga A."/>
            <person name="De Vries R.P."/>
            <person name="Grigoriev I.V."/>
            <person name="Mortensen U.H."/>
            <person name="Andersen M.R."/>
            <person name="Baker S.E."/>
        </authorList>
    </citation>
    <scope>NUCLEOTIDE SEQUENCE [LARGE SCALE GENOMIC DNA]</scope>
    <source>
        <strain evidence="3 4">IBT 23096</strain>
    </source>
</reference>
<dbReference type="InterPro" id="IPR004843">
    <property type="entry name" value="Calcineurin-like_PHP"/>
</dbReference>
<dbReference type="InterPro" id="IPR029052">
    <property type="entry name" value="Metallo-depent_PP-like"/>
</dbReference>
<dbReference type="OrthoDB" id="630188at2759"/>
<accession>A0A2I2GC63</accession>
<evidence type="ECO:0000313" key="3">
    <source>
        <dbReference type="EMBL" id="PLB50471.1"/>
    </source>
</evidence>
<keyword evidence="4" id="KW-1185">Reference proteome</keyword>
<dbReference type="Proteomes" id="UP000234275">
    <property type="component" value="Unassembled WGS sequence"/>
</dbReference>
<proteinExistence type="predicted"/>
<dbReference type="AlphaFoldDB" id="A0A2I2GC63"/>
<evidence type="ECO:0000313" key="4">
    <source>
        <dbReference type="Proteomes" id="UP000234275"/>
    </source>
</evidence>
<dbReference type="Gene3D" id="3.60.21.10">
    <property type="match status" value="1"/>
</dbReference>
<dbReference type="EMBL" id="MSFO01000003">
    <property type="protein sequence ID" value="PLB50471.1"/>
    <property type="molecule type" value="Genomic_DNA"/>
</dbReference>
<dbReference type="CDD" id="cd07379">
    <property type="entry name" value="MPP_239FB"/>
    <property type="match status" value="1"/>
</dbReference>
<feature type="domain" description="Calcineurin-like phosphoesterase" evidence="2">
    <location>
        <begin position="53"/>
        <end position="248"/>
    </location>
</feature>
<organism evidence="3 4">
    <name type="scientific">Aspergillus steynii IBT 23096</name>
    <dbReference type="NCBI Taxonomy" id="1392250"/>
    <lineage>
        <taxon>Eukaryota</taxon>
        <taxon>Fungi</taxon>
        <taxon>Dikarya</taxon>
        <taxon>Ascomycota</taxon>
        <taxon>Pezizomycotina</taxon>
        <taxon>Eurotiomycetes</taxon>
        <taxon>Eurotiomycetidae</taxon>
        <taxon>Eurotiales</taxon>
        <taxon>Aspergillaceae</taxon>
        <taxon>Aspergillus</taxon>
        <taxon>Aspergillus subgen. Circumdati</taxon>
    </lineage>
</organism>
<dbReference type="GeneID" id="36562299"/>